<gene>
    <name evidence="6" type="ORF">PHJA_001141600</name>
</gene>
<dbReference type="Gene3D" id="3.90.230.10">
    <property type="entry name" value="Creatinase/methionine aminopeptidase superfamily"/>
    <property type="match status" value="1"/>
</dbReference>
<dbReference type="OrthoDB" id="7848262at2759"/>
<dbReference type="InterPro" id="IPR036005">
    <property type="entry name" value="Creatinase/aminopeptidase-like"/>
</dbReference>
<dbReference type="GO" id="GO:0006508">
    <property type="term" value="P:proteolysis"/>
    <property type="evidence" value="ECO:0007669"/>
    <property type="project" value="UniProtKB-KW"/>
</dbReference>
<evidence type="ECO:0000313" key="6">
    <source>
        <dbReference type="EMBL" id="GFP89978.1"/>
    </source>
</evidence>
<dbReference type="PANTHER" id="PTHR45777:SF2">
    <property type="entry name" value="METHIONINE AMINOPEPTIDASE 2"/>
    <property type="match status" value="1"/>
</dbReference>
<feature type="compositionally biased region" description="Basic residues" evidence="4">
    <location>
        <begin position="26"/>
        <end position="38"/>
    </location>
</feature>
<name>A0A830BYA3_9LAMI</name>
<keyword evidence="2" id="KW-0645">Protease</keyword>
<evidence type="ECO:0000256" key="1">
    <source>
        <dbReference type="ARBA" id="ARBA00022438"/>
    </source>
</evidence>
<evidence type="ECO:0000256" key="3">
    <source>
        <dbReference type="ARBA" id="ARBA00022801"/>
    </source>
</evidence>
<evidence type="ECO:0000256" key="2">
    <source>
        <dbReference type="ARBA" id="ARBA00022670"/>
    </source>
</evidence>
<comment type="caution">
    <text evidence="6">The sequence shown here is derived from an EMBL/GenBank/DDBJ whole genome shotgun (WGS) entry which is preliminary data.</text>
</comment>
<proteinExistence type="predicted"/>
<dbReference type="Proteomes" id="UP000653305">
    <property type="component" value="Unassembled WGS sequence"/>
</dbReference>
<dbReference type="AlphaFoldDB" id="A0A830BYA3"/>
<evidence type="ECO:0000313" key="7">
    <source>
        <dbReference type="Proteomes" id="UP000653305"/>
    </source>
</evidence>
<feature type="compositionally biased region" description="Acidic residues" evidence="4">
    <location>
        <begin position="1"/>
        <end position="12"/>
    </location>
</feature>
<dbReference type="EMBL" id="BMAC01000205">
    <property type="protein sequence ID" value="GFP89978.1"/>
    <property type="molecule type" value="Genomic_DNA"/>
</dbReference>
<dbReference type="GO" id="GO:0008235">
    <property type="term" value="F:metalloexopeptidase activity"/>
    <property type="evidence" value="ECO:0007669"/>
    <property type="project" value="TreeGrafter"/>
</dbReference>
<dbReference type="InterPro" id="IPR050247">
    <property type="entry name" value="Met_Aminopeptidase_Type2"/>
</dbReference>
<dbReference type="Pfam" id="PF00557">
    <property type="entry name" value="Peptidase_M24"/>
    <property type="match status" value="1"/>
</dbReference>
<reference evidence="6" key="1">
    <citation type="submission" date="2020-07" db="EMBL/GenBank/DDBJ databases">
        <title>Ethylene signaling mediates host invasion by parasitic plants.</title>
        <authorList>
            <person name="Yoshida S."/>
        </authorList>
    </citation>
    <scope>NUCLEOTIDE SEQUENCE</scope>
    <source>
        <strain evidence="6">Okayama</strain>
    </source>
</reference>
<organism evidence="6 7">
    <name type="scientific">Phtheirospermum japonicum</name>
    <dbReference type="NCBI Taxonomy" id="374723"/>
    <lineage>
        <taxon>Eukaryota</taxon>
        <taxon>Viridiplantae</taxon>
        <taxon>Streptophyta</taxon>
        <taxon>Embryophyta</taxon>
        <taxon>Tracheophyta</taxon>
        <taxon>Spermatophyta</taxon>
        <taxon>Magnoliopsida</taxon>
        <taxon>eudicotyledons</taxon>
        <taxon>Gunneridae</taxon>
        <taxon>Pentapetalae</taxon>
        <taxon>asterids</taxon>
        <taxon>lamiids</taxon>
        <taxon>Lamiales</taxon>
        <taxon>Orobanchaceae</taxon>
        <taxon>Orobanchaceae incertae sedis</taxon>
        <taxon>Phtheirospermum</taxon>
    </lineage>
</organism>
<evidence type="ECO:0000256" key="4">
    <source>
        <dbReference type="SAM" id="MobiDB-lite"/>
    </source>
</evidence>
<keyword evidence="1 6" id="KW-0031">Aminopeptidase</keyword>
<feature type="region of interest" description="Disordered" evidence="4">
    <location>
        <begin position="1"/>
        <end position="46"/>
    </location>
</feature>
<dbReference type="PANTHER" id="PTHR45777">
    <property type="entry name" value="METHIONINE AMINOPEPTIDASE 2"/>
    <property type="match status" value="1"/>
</dbReference>
<sequence length="290" mass="32514">MVELQDCTEEVEDKVGELALGEPQAAKKKKSKHRKKKGPPQQIDQPSVPLVELLASGEFPEGDIQLYKDEYFTKDVIMGEGPMYAWRARKYMWTIIKAGMLMDLCETLEDTVHKLISENGLKDGIAFPTGCSLNRVAAHWTPSTGDATVLQYNDVMKLHFGTHVDGLMVIQLLSCCHIVDSVFTVALNPMFKPLLEASCEATNTGIKEAEIDVRVCDMGAVIQEVLESYEVEINGNMSQEGSGCSHYMKFDASHIPLRLPREKQHLANISKNFSTLPFYRRYLDRIGKPC</sequence>
<dbReference type="SUPFAM" id="SSF55920">
    <property type="entry name" value="Creatinase/aminopeptidase"/>
    <property type="match status" value="1"/>
</dbReference>
<keyword evidence="3" id="KW-0378">Hydrolase</keyword>
<dbReference type="GO" id="GO:0004177">
    <property type="term" value="F:aminopeptidase activity"/>
    <property type="evidence" value="ECO:0007669"/>
    <property type="project" value="UniProtKB-KW"/>
</dbReference>
<dbReference type="GO" id="GO:0005737">
    <property type="term" value="C:cytoplasm"/>
    <property type="evidence" value="ECO:0007669"/>
    <property type="project" value="TreeGrafter"/>
</dbReference>
<dbReference type="InterPro" id="IPR000994">
    <property type="entry name" value="Pept_M24"/>
</dbReference>
<feature type="domain" description="Peptidase M24" evidence="5">
    <location>
        <begin position="88"/>
        <end position="248"/>
    </location>
</feature>
<accession>A0A830BYA3</accession>
<keyword evidence="7" id="KW-1185">Reference proteome</keyword>
<protein>
    <submittedName>
        <fullName evidence="6">Methionine aminopeptidase 2b</fullName>
    </submittedName>
</protein>
<evidence type="ECO:0000259" key="5">
    <source>
        <dbReference type="Pfam" id="PF00557"/>
    </source>
</evidence>